<keyword evidence="7" id="KW-1185">Reference proteome</keyword>
<reference evidence="6 7" key="1">
    <citation type="submission" date="2022-10" db="EMBL/GenBank/DDBJ databases">
        <title>Aestuariibacter sp. AA17 isolated from Montipora capitata coral fragment.</title>
        <authorList>
            <person name="Emsley S.A."/>
            <person name="Pfannmuller K.M."/>
            <person name="Loughran R.M."/>
            <person name="Shlafstein M."/>
            <person name="Papke E."/>
            <person name="Saw J.H."/>
            <person name="Ushijima B."/>
            <person name="Videau P."/>
        </authorList>
    </citation>
    <scope>NUCLEOTIDE SEQUENCE [LARGE SCALE GENOMIC DNA]</scope>
    <source>
        <strain evidence="6 7">AA17</strain>
    </source>
</reference>
<comment type="similarity">
    <text evidence="1">Belongs to the LysR transcriptional regulatory family.</text>
</comment>
<evidence type="ECO:0000259" key="5">
    <source>
        <dbReference type="PROSITE" id="PS50931"/>
    </source>
</evidence>
<accession>A0ABT3A9F9</accession>
<dbReference type="EMBL" id="JAOWKX010000005">
    <property type="protein sequence ID" value="MCV2885268.1"/>
    <property type="molecule type" value="Genomic_DNA"/>
</dbReference>
<keyword evidence="3" id="KW-0238">DNA-binding</keyword>
<comment type="caution">
    <text evidence="6">The sequence shown here is derived from an EMBL/GenBank/DDBJ whole genome shotgun (WGS) entry which is preliminary data.</text>
</comment>
<dbReference type="PROSITE" id="PS50931">
    <property type="entry name" value="HTH_LYSR"/>
    <property type="match status" value="1"/>
</dbReference>
<dbReference type="SUPFAM" id="SSF46785">
    <property type="entry name" value="Winged helix' DNA-binding domain"/>
    <property type="match status" value="1"/>
</dbReference>
<protein>
    <submittedName>
        <fullName evidence="6">LysR family transcriptional regulator</fullName>
    </submittedName>
</protein>
<dbReference type="PANTHER" id="PTHR30419">
    <property type="entry name" value="HTH-TYPE TRANSCRIPTIONAL REGULATOR YBHD"/>
    <property type="match status" value="1"/>
</dbReference>
<sequence>MSVTYRQVESFVRVAQSSNFAEAAERLHLSQPALSLSLKKLESMLGGKLISRSTRSVRLTPEGKEFLPIALRLLNDWDRAVEDMQSRFSAQQGKLSIAAMPSFAATVLPNILSLFHSHFPNISLSVSDVVMETVFQQVREGRAELGFTFESDRYDGVAFHTLFYDAFTLVVPPNHALDSESVVSWFALQDFPFVAMNRGSTIRGWLDDIFSTKALAVNVVAEANQLATIGQCVKFGLGVSVVPQVCAEQMRQNGLVCIPLKEVWLRKKVGIIRSTHHELSVAADRFWSLVREDDTLIFPY</sequence>
<dbReference type="Gene3D" id="3.40.190.290">
    <property type="match status" value="1"/>
</dbReference>
<evidence type="ECO:0000256" key="3">
    <source>
        <dbReference type="ARBA" id="ARBA00023125"/>
    </source>
</evidence>
<dbReference type="InterPro" id="IPR036390">
    <property type="entry name" value="WH_DNA-bd_sf"/>
</dbReference>
<dbReference type="Pfam" id="PF00126">
    <property type="entry name" value="HTH_1"/>
    <property type="match status" value="1"/>
</dbReference>
<dbReference type="SUPFAM" id="SSF53850">
    <property type="entry name" value="Periplasmic binding protein-like II"/>
    <property type="match status" value="1"/>
</dbReference>
<dbReference type="InterPro" id="IPR000847">
    <property type="entry name" value="LysR_HTH_N"/>
</dbReference>
<organism evidence="6 7">
    <name type="scientific">Fluctibacter corallii</name>
    <dbReference type="NCBI Taxonomy" id="2984329"/>
    <lineage>
        <taxon>Bacteria</taxon>
        <taxon>Pseudomonadati</taxon>
        <taxon>Pseudomonadota</taxon>
        <taxon>Gammaproteobacteria</taxon>
        <taxon>Alteromonadales</taxon>
        <taxon>Alteromonadaceae</taxon>
        <taxon>Fluctibacter</taxon>
    </lineage>
</organism>
<dbReference type="RefSeq" id="WP_263712553.1">
    <property type="nucleotide sequence ID" value="NZ_JAOWKX010000005.1"/>
</dbReference>
<dbReference type="InterPro" id="IPR050950">
    <property type="entry name" value="HTH-type_LysR_regulators"/>
</dbReference>
<keyword evidence="4" id="KW-0804">Transcription</keyword>
<proteinExistence type="inferred from homology"/>
<dbReference type="Gene3D" id="1.10.10.10">
    <property type="entry name" value="Winged helix-like DNA-binding domain superfamily/Winged helix DNA-binding domain"/>
    <property type="match status" value="1"/>
</dbReference>
<dbReference type="InterPro" id="IPR005119">
    <property type="entry name" value="LysR_subst-bd"/>
</dbReference>
<evidence type="ECO:0000256" key="4">
    <source>
        <dbReference type="ARBA" id="ARBA00023163"/>
    </source>
</evidence>
<dbReference type="Pfam" id="PF03466">
    <property type="entry name" value="LysR_substrate"/>
    <property type="match status" value="1"/>
</dbReference>
<dbReference type="CDD" id="cd08440">
    <property type="entry name" value="PBP2_LTTR_like_4"/>
    <property type="match status" value="1"/>
</dbReference>
<evidence type="ECO:0000256" key="2">
    <source>
        <dbReference type="ARBA" id="ARBA00023015"/>
    </source>
</evidence>
<evidence type="ECO:0000256" key="1">
    <source>
        <dbReference type="ARBA" id="ARBA00009437"/>
    </source>
</evidence>
<dbReference type="Proteomes" id="UP001652504">
    <property type="component" value="Unassembled WGS sequence"/>
</dbReference>
<evidence type="ECO:0000313" key="7">
    <source>
        <dbReference type="Proteomes" id="UP001652504"/>
    </source>
</evidence>
<evidence type="ECO:0000313" key="6">
    <source>
        <dbReference type="EMBL" id="MCV2885268.1"/>
    </source>
</evidence>
<feature type="domain" description="HTH lysR-type" evidence="5">
    <location>
        <begin position="3"/>
        <end position="60"/>
    </location>
</feature>
<name>A0ABT3A9F9_9ALTE</name>
<dbReference type="PRINTS" id="PR00039">
    <property type="entry name" value="HTHLYSR"/>
</dbReference>
<keyword evidence="2" id="KW-0805">Transcription regulation</keyword>
<dbReference type="PANTHER" id="PTHR30419:SF30">
    <property type="entry name" value="LYSR FAMILY TRANSCRIPTIONAL REGULATOR"/>
    <property type="match status" value="1"/>
</dbReference>
<dbReference type="InterPro" id="IPR036388">
    <property type="entry name" value="WH-like_DNA-bd_sf"/>
</dbReference>
<gene>
    <name evidence="6" type="ORF">OE749_11250</name>
</gene>